<reference evidence="1" key="2">
    <citation type="submission" date="2020-09" db="EMBL/GenBank/DDBJ databases">
        <authorList>
            <person name="Sun Q."/>
            <person name="Ohkuma M."/>
        </authorList>
    </citation>
    <scope>NUCLEOTIDE SEQUENCE</scope>
    <source>
        <strain evidence="1">JCM 3091</strain>
    </source>
</reference>
<dbReference type="Proteomes" id="UP000662200">
    <property type="component" value="Unassembled WGS sequence"/>
</dbReference>
<keyword evidence="2" id="KW-1185">Reference proteome</keyword>
<evidence type="ECO:0000313" key="2">
    <source>
        <dbReference type="Proteomes" id="UP000662200"/>
    </source>
</evidence>
<protein>
    <submittedName>
        <fullName evidence="1">Uncharacterized protein</fullName>
    </submittedName>
</protein>
<name>A0A8J3BKE6_9ACTN</name>
<gene>
    <name evidence="1" type="ORF">GCM10010124_17910</name>
</gene>
<organism evidence="1 2">
    <name type="scientific">Pilimelia terevasa</name>
    <dbReference type="NCBI Taxonomy" id="53372"/>
    <lineage>
        <taxon>Bacteria</taxon>
        <taxon>Bacillati</taxon>
        <taxon>Actinomycetota</taxon>
        <taxon>Actinomycetes</taxon>
        <taxon>Micromonosporales</taxon>
        <taxon>Micromonosporaceae</taxon>
        <taxon>Pilimelia</taxon>
    </lineage>
</organism>
<evidence type="ECO:0000313" key="1">
    <source>
        <dbReference type="EMBL" id="GGK25794.1"/>
    </source>
</evidence>
<proteinExistence type="predicted"/>
<comment type="caution">
    <text evidence="1">The sequence shown here is derived from an EMBL/GenBank/DDBJ whole genome shotgun (WGS) entry which is preliminary data.</text>
</comment>
<reference evidence="1" key="1">
    <citation type="journal article" date="2014" name="Int. J. Syst. Evol. Microbiol.">
        <title>Complete genome sequence of Corynebacterium casei LMG S-19264T (=DSM 44701T), isolated from a smear-ripened cheese.</title>
        <authorList>
            <consortium name="US DOE Joint Genome Institute (JGI-PGF)"/>
            <person name="Walter F."/>
            <person name="Albersmeier A."/>
            <person name="Kalinowski J."/>
            <person name="Ruckert C."/>
        </authorList>
    </citation>
    <scope>NUCLEOTIDE SEQUENCE</scope>
    <source>
        <strain evidence="1">JCM 3091</strain>
    </source>
</reference>
<dbReference type="AlphaFoldDB" id="A0A8J3BKE6"/>
<dbReference type="EMBL" id="BMQC01000005">
    <property type="protein sequence ID" value="GGK25794.1"/>
    <property type="molecule type" value="Genomic_DNA"/>
</dbReference>
<accession>A0A8J3BKE6</accession>
<sequence length="145" mass="15444">MTRPGHRDPVAGPGHAVTSGGLLRAAFSGRCRPFGQLEPQARPGVYRRREFSYSWGMTDQTARIAAVARPESGAGGALERHLSVRIERVVGLLAPTHAGRPPEEIAADMQAKLRGLGVTISVRQLEAYARAIANLPPARPAHPAA</sequence>